<evidence type="ECO:0000256" key="1">
    <source>
        <dbReference type="SAM" id="MobiDB-lite"/>
    </source>
</evidence>
<reference evidence="2" key="1">
    <citation type="submission" date="2014-09" db="EMBL/GenBank/DDBJ databases">
        <authorList>
            <person name="Magalhaes I.L.F."/>
            <person name="Oliveira U."/>
            <person name="Santos F.R."/>
            <person name="Vidigal T.H.D.A."/>
            <person name="Brescovit A.D."/>
            <person name="Santos A.J."/>
        </authorList>
    </citation>
    <scope>NUCLEOTIDE SEQUENCE</scope>
    <source>
        <tissue evidence="2">Shoot tissue taken approximately 20 cm above the soil surface</tissue>
    </source>
</reference>
<dbReference type="AlphaFoldDB" id="A0A0A9J2P0"/>
<protein>
    <submittedName>
        <fullName evidence="2">Uncharacterized protein</fullName>
    </submittedName>
</protein>
<organism evidence="2">
    <name type="scientific">Arundo donax</name>
    <name type="common">Giant reed</name>
    <name type="synonym">Donax arundinaceus</name>
    <dbReference type="NCBI Taxonomy" id="35708"/>
    <lineage>
        <taxon>Eukaryota</taxon>
        <taxon>Viridiplantae</taxon>
        <taxon>Streptophyta</taxon>
        <taxon>Embryophyta</taxon>
        <taxon>Tracheophyta</taxon>
        <taxon>Spermatophyta</taxon>
        <taxon>Magnoliopsida</taxon>
        <taxon>Liliopsida</taxon>
        <taxon>Poales</taxon>
        <taxon>Poaceae</taxon>
        <taxon>PACMAD clade</taxon>
        <taxon>Arundinoideae</taxon>
        <taxon>Arundineae</taxon>
        <taxon>Arundo</taxon>
    </lineage>
</organism>
<proteinExistence type="predicted"/>
<evidence type="ECO:0000313" key="2">
    <source>
        <dbReference type="EMBL" id="JAD14924.1"/>
    </source>
</evidence>
<sequence>MNQSRAQGAAQRLQPRQSQDLGVKEQYPKGRLGMLQLME</sequence>
<reference evidence="2" key="2">
    <citation type="journal article" date="2015" name="Data Brief">
        <title>Shoot transcriptome of the giant reed, Arundo donax.</title>
        <authorList>
            <person name="Barrero R.A."/>
            <person name="Guerrero F.D."/>
            <person name="Moolhuijzen P."/>
            <person name="Goolsby J.A."/>
            <person name="Tidwell J."/>
            <person name="Bellgard S.E."/>
            <person name="Bellgard M.I."/>
        </authorList>
    </citation>
    <scope>NUCLEOTIDE SEQUENCE</scope>
    <source>
        <tissue evidence="2">Shoot tissue taken approximately 20 cm above the soil surface</tissue>
    </source>
</reference>
<name>A0A0A9J2P0_ARUDO</name>
<dbReference type="EMBL" id="GBRH01282971">
    <property type="protein sequence ID" value="JAD14924.1"/>
    <property type="molecule type" value="Transcribed_RNA"/>
</dbReference>
<feature type="region of interest" description="Disordered" evidence="1">
    <location>
        <begin position="1"/>
        <end position="39"/>
    </location>
</feature>
<accession>A0A0A9J2P0</accession>